<proteinExistence type="predicted"/>
<keyword evidence="2" id="KW-0249">Electron transport</keyword>
<dbReference type="AlphaFoldDB" id="A0A0D6EH06"/>
<feature type="domain" description="Thioredoxin" evidence="4">
    <location>
        <begin position="7"/>
        <end position="127"/>
    </location>
</feature>
<dbReference type="PROSITE" id="PS00194">
    <property type="entry name" value="THIOREDOXIN_1"/>
    <property type="match status" value="1"/>
</dbReference>
<dbReference type="SUPFAM" id="SSF52833">
    <property type="entry name" value="Thioredoxin-like"/>
    <property type="match status" value="1"/>
</dbReference>
<dbReference type="GO" id="GO:0015035">
    <property type="term" value="F:protein-disulfide reductase activity"/>
    <property type="evidence" value="ECO:0007669"/>
    <property type="project" value="TreeGrafter"/>
</dbReference>
<accession>A0A0D6EH06</accession>
<name>A0A0D6EH06_SPOSA</name>
<dbReference type="InterPro" id="IPR036249">
    <property type="entry name" value="Thioredoxin-like_sf"/>
</dbReference>
<dbReference type="CDD" id="cd02947">
    <property type="entry name" value="TRX_family"/>
    <property type="match status" value="1"/>
</dbReference>
<dbReference type="PANTHER" id="PTHR45663">
    <property type="entry name" value="GEO12009P1"/>
    <property type="match status" value="1"/>
</dbReference>
<protein>
    <submittedName>
        <fullName evidence="5">SPOSA6832_00562-mRNA-1:cds</fullName>
    </submittedName>
</protein>
<evidence type="ECO:0000259" key="4">
    <source>
        <dbReference type="PROSITE" id="PS51352"/>
    </source>
</evidence>
<gene>
    <name evidence="5" type="primary">SPOSA6832_00562</name>
</gene>
<dbReference type="InterPro" id="IPR017937">
    <property type="entry name" value="Thioredoxin_CS"/>
</dbReference>
<keyword evidence="6" id="KW-1185">Reference proteome</keyword>
<keyword evidence="1" id="KW-0813">Transport</keyword>
<dbReference type="PROSITE" id="PS51352">
    <property type="entry name" value="THIOREDOXIN_2"/>
    <property type="match status" value="1"/>
</dbReference>
<evidence type="ECO:0000256" key="3">
    <source>
        <dbReference type="ARBA" id="ARBA00023157"/>
    </source>
</evidence>
<dbReference type="Pfam" id="PF00085">
    <property type="entry name" value="Thioredoxin"/>
    <property type="match status" value="1"/>
</dbReference>
<evidence type="ECO:0000256" key="2">
    <source>
        <dbReference type="ARBA" id="ARBA00022982"/>
    </source>
</evidence>
<dbReference type="PRINTS" id="PR00421">
    <property type="entry name" value="THIOREDOXIN"/>
</dbReference>
<dbReference type="OrthoDB" id="2121326at2759"/>
<sequence>MLALRSSAIASAKRAFSTSSLRQQHLQGTPELFEKHAIKGTKPVLVDFYADWCGPCRFLTPVLEKVVTDDSGVDLMTIDTEEQLELAQRYKIRSLPTMAFKNGEVIGQFIGAQPEAGVREFIKKITEQ</sequence>
<reference evidence="6" key="1">
    <citation type="submission" date="2015-02" db="EMBL/GenBank/DDBJ databases">
        <authorList>
            <person name="Gon?alves P."/>
        </authorList>
    </citation>
    <scope>NUCLEOTIDE SEQUENCE [LARGE SCALE GENOMIC DNA]</scope>
</reference>
<evidence type="ECO:0000313" key="6">
    <source>
        <dbReference type="Proteomes" id="UP000243876"/>
    </source>
</evidence>
<keyword evidence="3" id="KW-1015">Disulfide bond</keyword>
<organism evidence="5 6">
    <name type="scientific">Sporidiobolus salmonicolor</name>
    <name type="common">Yeast-like fungus</name>
    <name type="synonym">Sporobolomyces salmonicolor</name>
    <dbReference type="NCBI Taxonomy" id="5005"/>
    <lineage>
        <taxon>Eukaryota</taxon>
        <taxon>Fungi</taxon>
        <taxon>Dikarya</taxon>
        <taxon>Basidiomycota</taxon>
        <taxon>Pucciniomycotina</taxon>
        <taxon>Microbotryomycetes</taxon>
        <taxon>Sporidiobolales</taxon>
        <taxon>Sporidiobolaceae</taxon>
        <taxon>Sporobolomyces</taxon>
    </lineage>
</organism>
<evidence type="ECO:0000313" key="5">
    <source>
        <dbReference type="EMBL" id="CEQ39088.1"/>
    </source>
</evidence>
<dbReference type="GO" id="GO:0005737">
    <property type="term" value="C:cytoplasm"/>
    <property type="evidence" value="ECO:0007669"/>
    <property type="project" value="TreeGrafter"/>
</dbReference>
<feature type="non-terminal residue" evidence="5">
    <location>
        <position position="1"/>
    </location>
</feature>
<dbReference type="Proteomes" id="UP000243876">
    <property type="component" value="Unassembled WGS sequence"/>
</dbReference>
<dbReference type="Gene3D" id="3.40.30.10">
    <property type="entry name" value="Glutaredoxin"/>
    <property type="match status" value="1"/>
</dbReference>
<evidence type="ECO:0000256" key="1">
    <source>
        <dbReference type="ARBA" id="ARBA00022448"/>
    </source>
</evidence>
<dbReference type="InterPro" id="IPR013766">
    <property type="entry name" value="Thioredoxin_domain"/>
</dbReference>
<dbReference type="PANTHER" id="PTHR45663:SF11">
    <property type="entry name" value="GEO12009P1"/>
    <property type="match status" value="1"/>
</dbReference>
<dbReference type="EMBL" id="CENE01000002">
    <property type="protein sequence ID" value="CEQ39088.1"/>
    <property type="molecule type" value="Genomic_DNA"/>
</dbReference>